<dbReference type="PANTHER" id="PTHR31388">
    <property type="entry name" value="PEROXIDASE 72-RELATED"/>
    <property type="match status" value="1"/>
</dbReference>
<comment type="similarity">
    <text evidence="2">Belongs to the peroxidase family. Ascorbate peroxidase subfamily.</text>
</comment>
<feature type="domain" description="Plant heme peroxidase family profile" evidence="14">
    <location>
        <begin position="17"/>
        <end position="170"/>
    </location>
</feature>
<dbReference type="GO" id="GO:0140825">
    <property type="term" value="F:lactoperoxidase activity"/>
    <property type="evidence" value="ECO:0007669"/>
    <property type="project" value="UniProtKB-EC"/>
</dbReference>
<comment type="cofactor">
    <cofactor evidence="12">
        <name>Ca(2+)</name>
        <dbReference type="ChEBI" id="CHEBI:29108"/>
    </cofactor>
    <text evidence="12">Binds 2 calcium ions per subunit.</text>
</comment>
<comment type="cofactor">
    <cofactor evidence="12">
        <name>heme b</name>
        <dbReference type="ChEBI" id="CHEBI:60344"/>
    </cofactor>
    <text evidence="12">Binds 1 heme b (iron(II)-protoporphyrin IX) group per subunit.</text>
</comment>
<dbReference type="STRING" id="3750.A0A498KBQ4"/>
<accession>A0A498KBQ4</accession>
<protein>
    <recommendedName>
        <fullName evidence="3">peroxidase</fullName>
        <ecNumber evidence="3">1.11.1.7</ecNumber>
    </recommendedName>
</protein>
<keyword evidence="5" id="KW-0349">Heme</keyword>
<evidence type="ECO:0000256" key="7">
    <source>
        <dbReference type="ARBA" id="ARBA00022837"/>
    </source>
</evidence>
<dbReference type="EC" id="1.11.1.7" evidence="3"/>
<dbReference type="PANTHER" id="PTHR31388:SF270">
    <property type="entry name" value="PEROXIDASE 22-RELATED"/>
    <property type="match status" value="1"/>
</dbReference>
<keyword evidence="10" id="KW-0325">Glycoprotein</keyword>
<evidence type="ECO:0000256" key="9">
    <source>
        <dbReference type="ARBA" id="ARBA00023004"/>
    </source>
</evidence>
<feature type="binding site" description="axial binding residue" evidence="12">
    <location>
        <position position="45"/>
    </location>
    <ligand>
        <name>heme b</name>
        <dbReference type="ChEBI" id="CHEBI:60344"/>
    </ligand>
    <ligandPart>
        <name>Fe</name>
        <dbReference type="ChEBI" id="CHEBI:18248"/>
    </ligandPart>
</feature>
<reference evidence="15 16" key="1">
    <citation type="submission" date="2018-10" db="EMBL/GenBank/DDBJ databases">
        <title>A high-quality apple genome assembly.</title>
        <authorList>
            <person name="Hu J."/>
        </authorList>
    </citation>
    <scope>NUCLEOTIDE SEQUENCE [LARGE SCALE GENOMIC DNA]</scope>
    <source>
        <strain evidence="16">cv. HFTH1</strain>
        <tissue evidence="15">Young leaf</tissue>
    </source>
</reference>
<feature type="binding site" evidence="12">
    <location>
        <position position="97"/>
    </location>
    <ligand>
        <name>Ca(2+)</name>
        <dbReference type="ChEBI" id="CHEBI:29108"/>
        <label>2</label>
    </ligand>
</feature>
<evidence type="ECO:0000256" key="12">
    <source>
        <dbReference type="PIRSR" id="PIRSR600823-3"/>
    </source>
</evidence>
<evidence type="ECO:0000259" key="14">
    <source>
        <dbReference type="PROSITE" id="PS50873"/>
    </source>
</evidence>
<keyword evidence="6 12" id="KW-0479">Metal-binding</keyword>
<name>A0A498KBQ4_MALDO</name>
<comment type="catalytic activity">
    <reaction evidence="1">
        <text>2 a phenolic donor + H2O2 = 2 a phenolic radical donor + 2 H2O</text>
        <dbReference type="Rhea" id="RHEA:56136"/>
        <dbReference type="ChEBI" id="CHEBI:15377"/>
        <dbReference type="ChEBI" id="CHEBI:16240"/>
        <dbReference type="ChEBI" id="CHEBI:139520"/>
        <dbReference type="ChEBI" id="CHEBI:139521"/>
        <dbReference type="EC" id="1.11.1.7"/>
    </reaction>
</comment>
<dbReference type="GO" id="GO:0042744">
    <property type="term" value="P:hydrogen peroxide catabolic process"/>
    <property type="evidence" value="ECO:0007669"/>
    <property type="project" value="UniProtKB-KW"/>
</dbReference>
<dbReference type="PROSITE" id="PS00435">
    <property type="entry name" value="PEROXIDASE_1"/>
    <property type="match status" value="1"/>
</dbReference>
<evidence type="ECO:0000256" key="13">
    <source>
        <dbReference type="PIRSR" id="PIRSR600823-5"/>
    </source>
</evidence>
<sequence>MLVPPSFPVLIFSPLLPEESVAWTQGQLLSCSLNTTDLVALSGAHTFGRARCQSFTNRLYNFSGTGSPDQTLNSTYLETLSEICPQNGNSSVLTNFDPVTPTLLMQIISQIFKFRKACSKAIKAFQLAGLIPSTLSTTSALIRAHFESSWNPMIKMGNISPLTGTDGEID</sequence>
<keyword evidence="9 12" id="KW-0408">Iron</keyword>
<gene>
    <name evidence="15" type="ORF">DVH24_038078</name>
</gene>
<evidence type="ECO:0000256" key="8">
    <source>
        <dbReference type="ARBA" id="ARBA00023002"/>
    </source>
</evidence>
<evidence type="ECO:0000256" key="6">
    <source>
        <dbReference type="ARBA" id="ARBA00022723"/>
    </source>
</evidence>
<keyword evidence="4" id="KW-0575">Peroxidase</keyword>
<evidence type="ECO:0000256" key="4">
    <source>
        <dbReference type="ARBA" id="ARBA00022559"/>
    </source>
</evidence>
<evidence type="ECO:0000256" key="3">
    <source>
        <dbReference type="ARBA" id="ARBA00012313"/>
    </source>
</evidence>
<keyword evidence="11" id="KW-0376">Hydrogen peroxide</keyword>
<evidence type="ECO:0000256" key="1">
    <source>
        <dbReference type="ARBA" id="ARBA00000189"/>
    </source>
</evidence>
<evidence type="ECO:0000313" key="15">
    <source>
        <dbReference type="EMBL" id="RXI03804.1"/>
    </source>
</evidence>
<dbReference type="PROSITE" id="PS50873">
    <property type="entry name" value="PEROXIDASE_4"/>
    <property type="match status" value="1"/>
</dbReference>
<feature type="binding site" evidence="12">
    <location>
        <position position="100"/>
    </location>
    <ligand>
        <name>Ca(2+)</name>
        <dbReference type="ChEBI" id="CHEBI:29108"/>
        <label>2</label>
    </ligand>
</feature>
<evidence type="ECO:0000256" key="10">
    <source>
        <dbReference type="ARBA" id="ARBA00023180"/>
    </source>
</evidence>
<dbReference type="PRINTS" id="PR00461">
    <property type="entry name" value="PLPEROXIDASE"/>
</dbReference>
<dbReference type="GO" id="GO:0046872">
    <property type="term" value="F:metal ion binding"/>
    <property type="evidence" value="ECO:0007669"/>
    <property type="project" value="UniProtKB-KW"/>
</dbReference>
<keyword evidence="16" id="KW-1185">Reference proteome</keyword>
<dbReference type="SUPFAM" id="SSF48113">
    <property type="entry name" value="Heme-dependent peroxidases"/>
    <property type="match status" value="1"/>
</dbReference>
<evidence type="ECO:0000256" key="5">
    <source>
        <dbReference type="ARBA" id="ARBA00022617"/>
    </source>
</evidence>
<dbReference type="Pfam" id="PF00141">
    <property type="entry name" value="peroxidase"/>
    <property type="match status" value="1"/>
</dbReference>
<dbReference type="InterPro" id="IPR000823">
    <property type="entry name" value="Peroxidase_pln"/>
</dbReference>
<comment type="caution">
    <text evidence="15">The sequence shown here is derived from an EMBL/GenBank/DDBJ whole genome shotgun (WGS) entry which is preliminary data.</text>
</comment>
<organism evidence="15 16">
    <name type="scientific">Malus domestica</name>
    <name type="common">Apple</name>
    <name type="synonym">Pyrus malus</name>
    <dbReference type="NCBI Taxonomy" id="3750"/>
    <lineage>
        <taxon>Eukaryota</taxon>
        <taxon>Viridiplantae</taxon>
        <taxon>Streptophyta</taxon>
        <taxon>Embryophyta</taxon>
        <taxon>Tracheophyta</taxon>
        <taxon>Spermatophyta</taxon>
        <taxon>Magnoliopsida</taxon>
        <taxon>eudicotyledons</taxon>
        <taxon>Gunneridae</taxon>
        <taxon>Pentapetalae</taxon>
        <taxon>rosids</taxon>
        <taxon>fabids</taxon>
        <taxon>Rosales</taxon>
        <taxon>Rosaceae</taxon>
        <taxon>Amygdaloideae</taxon>
        <taxon>Maleae</taxon>
        <taxon>Malus</taxon>
    </lineage>
</organism>
<feature type="disulfide bond" evidence="13">
    <location>
        <begin position="52"/>
        <end position="84"/>
    </location>
</feature>
<evidence type="ECO:0000256" key="11">
    <source>
        <dbReference type="ARBA" id="ARBA00023324"/>
    </source>
</evidence>
<dbReference type="Proteomes" id="UP000290289">
    <property type="component" value="Chromosome 3"/>
</dbReference>
<keyword evidence="13" id="KW-1015">Disulfide bond</keyword>
<feature type="binding site" evidence="12">
    <location>
        <position position="46"/>
    </location>
    <ligand>
        <name>Ca(2+)</name>
        <dbReference type="ChEBI" id="CHEBI:29108"/>
        <label>2</label>
    </ligand>
</feature>
<evidence type="ECO:0000313" key="16">
    <source>
        <dbReference type="Proteomes" id="UP000290289"/>
    </source>
</evidence>
<dbReference type="InterPro" id="IPR010255">
    <property type="entry name" value="Haem_peroxidase_sf"/>
</dbReference>
<dbReference type="EMBL" id="RDQH01000329">
    <property type="protein sequence ID" value="RXI03804.1"/>
    <property type="molecule type" value="Genomic_DNA"/>
</dbReference>
<evidence type="ECO:0000256" key="2">
    <source>
        <dbReference type="ARBA" id="ARBA00006873"/>
    </source>
</evidence>
<dbReference type="AlphaFoldDB" id="A0A498KBQ4"/>
<dbReference type="InterPro" id="IPR002016">
    <property type="entry name" value="Haem_peroxidase"/>
</dbReference>
<dbReference type="Gene3D" id="1.10.420.10">
    <property type="entry name" value="Peroxidase, domain 2"/>
    <property type="match status" value="1"/>
</dbReference>
<keyword evidence="7 12" id="KW-0106">Calcium</keyword>
<proteinExistence type="inferred from homology"/>
<dbReference type="GO" id="GO:0006979">
    <property type="term" value="P:response to oxidative stress"/>
    <property type="evidence" value="ECO:0007669"/>
    <property type="project" value="InterPro"/>
</dbReference>
<keyword evidence="8" id="KW-0560">Oxidoreductase</keyword>
<dbReference type="GO" id="GO:0020037">
    <property type="term" value="F:heme binding"/>
    <property type="evidence" value="ECO:0007669"/>
    <property type="project" value="InterPro"/>
</dbReference>
<dbReference type="InterPro" id="IPR019793">
    <property type="entry name" value="Peroxidases_heam-ligand_BS"/>
</dbReference>